<keyword evidence="2" id="KW-1185">Reference proteome</keyword>
<sequence>MLTLPDGKQTPSTISRNTYKGDPHDAFWYFDREMAEMTMARYRESRGKRRQYVGVCQNGKLLPLNSKVQCGMLAQWIPDADGITFHLQAAYSDSTHVKRTDDHAANRPHIEVISGPVEKIDDNTFRITNYEAGWDKPRRSFSVLLVAVGEPDKQYRGCVQPVMLQLPHDIMDRLK</sequence>
<proteinExistence type="predicted"/>
<comment type="caution">
    <text evidence="1">The sequence shown here is derived from an EMBL/GenBank/DDBJ whole genome shotgun (WGS) entry which is preliminary data.</text>
</comment>
<dbReference type="RefSeq" id="WP_154534053.1">
    <property type="nucleotide sequence ID" value="NZ_VUNG01000015.1"/>
</dbReference>
<evidence type="ECO:0000313" key="1">
    <source>
        <dbReference type="EMBL" id="MST84468.1"/>
    </source>
</evidence>
<organism evidence="1 2">
    <name type="scientific">Hallella mizrahii</name>
    <dbReference type="NCBI Taxonomy" id="2606637"/>
    <lineage>
        <taxon>Bacteria</taxon>
        <taxon>Pseudomonadati</taxon>
        <taxon>Bacteroidota</taxon>
        <taxon>Bacteroidia</taxon>
        <taxon>Bacteroidales</taxon>
        <taxon>Prevotellaceae</taxon>
        <taxon>Hallella</taxon>
    </lineage>
</organism>
<dbReference type="EMBL" id="VUNG01000015">
    <property type="protein sequence ID" value="MST84468.1"/>
    <property type="molecule type" value="Genomic_DNA"/>
</dbReference>
<accession>A0A7K0KF36</accession>
<reference evidence="1 2" key="1">
    <citation type="submission" date="2019-08" db="EMBL/GenBank/DDBJ databases">
        <title>In-depth cultivation of the pig gut microbiome towards novel bacterial diversity and tailored functional studies.</title>
        <authorList>
            <person name="Wylensek D."/>
            <person name="Hitch T.C.A."/>
            <person name="Clavel T."/>
        </authorList>
    </citation>
    <scope>NUCLEOTIDE SEQUENCE [LARGE SCALE GENOMIC DNA]</scope>
    <source>
        <strain evidence="1 2">LKV-178-WT-2A</strain>
    </source>
</reference>
<gene>
    <name evidence="1" type="ORF">FYJ73_07260</name>
</gene>
<dbReference type="AlphaFoldDB" id="A0A7K0KF36"/>
<evidence type="ECO:0000313" key="2">
    <source>
        <dbReference type="Proteomes" id="UP000438914"/>
    </source>
</evidence>
<dbReference type="Proteomes" id="UP000438914">
    <property type="component" value="Unassembled WGS sequence"/>
</dbReference>
<name>A0A7K0KF36_9BACT</name>
<protein>
    <submittedName>
        <fullName evidence="1">Uncharacterized protein</fullName>
    </submittedName>
</protein>